<feature type="non-terminal residue" evidence="1">
    <location>
        <position position="102"/>
    </location>
</feature>
<feature type="non-terminal residue" evidence="1">
    <location>
        <position position="1"/>
    </location>
</feature>
<comment type="caution">
    <text evidence="1">The sequence shown here is derived from an EMBL/GenBank/DDBJ whole genome shotgun (WGS) entry which is preliminary data.</text>
</comment>
<evidence type="ECO:0000313" key="2">
    <source>
        <dbReference type="Proteomes" id="UP000824469"/>
    </source>
</evidence>
<sequence>IQIALSRHTNFISEEIILKPQPLRDSLIRPDFIHYNVSYDLVDIVSVVGRDCICIIKDKNLDDISVKDTMLYSVVVNYYLASFSSVSQYKNKNYGHLIIDIS</sequence>
<evidence type="ECO:0000313" key="1">
    <source>
        <dbReference type="EMBL" id="KAH9331510.1"/>
    </source>
</evidence>
<accession>A0AA38H119</accession>
<reference evidence="1 2" key="1">
    <citation type="journal article" date="2021" name="Nat. Plants">
        <title>The Taxus genome provides insights into paclitaxel biosynthesis.</title>
        <authorList>
            <person name="Xiong X."/>
            <person name="Gou J."/>
            <person name="Liao Q."/>
            <person name="Li Y."/>
            <person name="Zhou Q."/>
            <person name="Bi G."/>
            <person name="Li C."/>
            <person name="Du R."/>
            <person name="Wang X."/>
            <person name="Sun T."/>
            <person name="Guo L."/>
            <person name="Liang H."/>
            <person name="Lu P."/>
            <person name="Wu Y."/>
            <person name="Zhang Z."/>
            <person name="Ro D.K."/>
            <person name="Shang Y."/>
            <person name="Huang S."/>
            <person name="Yan J."/>
        </authorList>
    </citation>
    <scope>NUCLEOTIDE SEQUENCE [LARGE SCALE GENOMIC DNA]</scope>
    <source>
        <strain evidence="1">Ta-2019</strain>
    </source>
</reference>
<dbReference type="Proteomes" id="UP000824469">
    <property type="component" value="Unassembled WGS sequence"/>
</dbReference>
<name>A0AA38H119_TAXCH</name>
<organism evidence="1 2">
    <name type="scientific">Taxus chinensis</name>
    <name type="common">Chinese yew</name>
    <name type="synonym">Taxus wallichiana var. chinensis</name>
    <dbReference type="NCBI Taxonomy" id="29808"/>
    <lineage>
        <taxon>Eukaryota</taxon>
        <taxon>Viridiplantae</taxon>
        <taxon>Streptophyta</taxon>
        <taxon>Embryophyta</taxon>
        <taxon>Tracheophyta</taxon>
        <taxon>Spermatophyta</taxon>
        <taxon>Pinopsida</taxon>
        <taxon>Pinidae</taxon>
        <taxon>Conifers II</taxon>
        <taxon>Cupressales</taxon>
        <taxon>Taxaceae</taxon>
        <taxon>Taxus</taxon>
    </lineage>
</organism>
<protein>
    <submittedName>
        <fullName evidence="1">Uncharacterized protein</fullName>
    </submittedName>
</protein>
<gene>
    <name evidence="1" type="ORF">KI387_003618</name>
</gene>
<dbReference type="AlphaFoldDB" id="A0AA38H119"/>
<dbReference type="EMBL" id="JAHRHJ020000001">
    <property type="protein sequence ID" value="KAH9331510.1"/>
    <property type="molecule type" value="Genomic_DNA"/>
</dbReference>
<proteinExistence type="predicted"/>
<keyword evidence="2" id="KW-1185">Reference proteome</keyword>